<evidence type="ECO:0000313" key="1">
    <source>
        <dbReference type="EMBL" id="GBO02275.1"/>
    </source>
</evidence>
<dbReference type="AlphaFoldDB" id="A0A4Y2TNQ6"/>
<dbReference type="Proteomes" id="UP000499080">
    <property type="component" value="Unassembled WGS sequence"/>
</dbReference>
<name>A0A4Y2TNQ6_ARAVE</name>
<sequence length="83" mass="9359">MVVVGRKIGTMGGLIEHFSTESLRHLFCAQRRMRGRLVKEQSPNDYHLFQGEAVCLSKTSRQTAVTGWLGSPSADLFEQVHRN</sequence>
<keyword evidence="2" id="KW-1185">Reference proteome</keyword>
<proteinExistence type="predicted"/>
<evidence type="ECO:0000313" key="2">
    <source>
        <dbReference type="Proteomes" id="UP000499080"/>
    </source>
</evidence>
<comment type="caution">
    <text evidence="1">The sequence shown here is derived from an EMBL/GenBank/DDBJ whole genome shotgun (WGS) entry which is preliminary data.</text>
</comment>
<dbReference type="EMBL" id="BGPR01030046">
    <property type="protein sequence ID" value="GBO02275.1"/>
    <property type="molecule type" value="Genomic_DNA"/>
</dbReference>
<reference evidence="1 2" key="1">
    <citation type="journal article" date="2019" name="Sci. Rep.">
        <title>Orb-weaving spider Araneus ventricosus genome elucidates the spidroin gene catalogue.</title>
        <authorList>
            <person name="Kono N."/>
            <person name="Nakamura H."/>
            <person name="Ohtoshi R."/>
            <person name="Moran D.A.P."/>
            <person name="Shinohara A."/>
            <person name="Yoshida Y."/>
            <person name="Fujiwara M."/>
            <person name="Mori M."/>
            <person name="Tomita M."/>
            <person name="Arakawa K."/>
        </authorList>
    </citation>
    <scope>NUCLEOTIDE SEQUENCE [LARGE SCALE GENOMIC DNA]</scope>
</reference>
<accession>A0A4Y2TNQ6</accession>
<protein>
    <submittedName>
        <fullName evidence="1">Uncharacterized protein</fullName>
    </submittedName>
</protein>
<gene>
    <name evidence="1" type="ORF">AVEN_271836_1</name>
</gene>
<organism evidence="1 2">
    <name type="scientific">Araneus ventricosus</name>
    <name type="common">Orbweaver spider</name>
    <name type="synonym">Epeira ventricosa</name>
    <dbReference type="NCBI Taxonomy" id="182803"/>
    <lineage>
        <taxon>Eukaryota</taxon>
        <taxon>Metazoa</taxon>
        <taxon>Ecdysozoa</taxon>
        <taxon>Arthropoda</taxon>
        <taxon>Chelicerata</taxon>
        <taxon>Arachnida</taxon>
        <taxon>Araneae</taxon>
        <taxon>Araneomorphae</taxon>
        <taxon>Entelegynae</taxon>
        <taxon>Araneoidea</taxon>
        <taxon>Araneidae</taxon>
        <taxon>Araneus</taxon>
    </lineage>
</organism>